<sequence length="263" mass="28821">MPAKQSIFGRISQLVRANINAMIDQAEDPQLMIDQLIRDFTNNISEAEAAVAQTIGNLRLMEDDYREDEQAAQEWGGKALAASRKADEFRAAGNATDADKFDNLAKVALQRQLQAEGEMRVAEPQIASQTEVVEKLKTGIENMRTKLSQLQAKRNELVARAKTAEAQGKVMDAMGKINVLDPTSDIGRFEEKIRREEARVRGQQELQASSLDAQFEQLEDLGQMTEVEARLAALKAGNTPSTIGQGESAALTPEQLEGGSLHA</sequence>
<dbReference type="Proteomes" id="UP001525379">
    <property type="component" value="Unassembled WGS sequence"/>
</dbReference>
<evidence type="ECO:0000256" key="3">
    <source>
        <dbReference type="SAM" id="MobiDB-lite"/>
    </source>
</evidence>
<evidence type="ECO:0000313" key="5">
    <source>
        <dbReference type="Proteomes" id="UP001525379"/>
    </source>
</evidence>
<dbReference type="PANTHER" id="PTHR31088">
    <property type="entry name" value="MEMBRANE-ASSOCIATED PROTEIN VIPP1, CHLOROPLASTIC"/>
    <property type="match status" value="1"/>
</dbReference>
<dbReference type="EMBL" id="JALXSQ010000006">
    <property type="protein sequence ID" value="MCT2042222.1"/>
    <property type="molecule type" value="Genomic_DNA"/>
</dbReference>
<dbReference type="Pfam" id="PF04012">
    <property type="entry name" value="PspA_IM30"/>
    <property type="match status" value="1"/>
</dbReference>
<evidence type="ECO:0000256" key="1">
    <source>
        <dbReference type="ARBA" id="ARBA00043985"/>
    </source>
</evidence>
<dbReference type="InterPro" id="IPR007157">
    <property type="entry name" value="PspA_VIPP1"/>
</dbReference>
<evidence type="ECO:0000256" key="2">
    <source>
        <dbReference type="SAM" id="Coils"/>
    </source>
</evidence>
<protein>
    <submittedName>
        <fullName evidence="4">PspA/IM30 family protein</fullName>
    </submittedName>
</protein>
<organism evidence="4 5">
    <name type="scientific">Pseudoclavibacter albus</name>
    <dbReference type="NCBI Taxonomy" id="272241"/>
    <lineage>
        <taxon>Bacteria</taxon>
        <taxon>Bacillati</taxon>
        <taxon>Actinomycetota</taxon>
        <taxon>Actinomycetes</taxon>
        <taxon>Micrococcales</taxon>
        <taxon>Microbacteriaceae</taxon>
        <taxon>Pseudoclavibacter</taxon>
    </lineage>
</organism>
<feature type="region of interest" description="Disordered" evidence="3">
    <location>
        <begin position="238"/>
        <end position="263"/>
    </location>
</feature>
<name>A0ABT2HV86_9MICO</name>
<comment type="caution">
    <text evidence="4">The sequence shown here is derived from an EMBL/GenBank/DDBJ whole genome shotgun (WGS) entry which is preliminary data.</text>
</comment>
<dbReference type="PANTHER" id="PTHR31088:SF6">
    <property type="entry name" value="PHAGE SHOCK PROTEIN A"/>
    <property type="match status" value="1"/>
</dbReference>
<evidence type="ECO:0000313" key="4">
    <source>
        <dbReference type="EMBL" id="MCT2042222.1"/>
    </source>
</evidence>
<feature type="coiled-coil region" evidence="2">
    <location>
        <begin position="133"/>
        <end position="206"/>
    </location>
</feature>
<reference evidence="4 5" key="1">
    <citation type="submission" date="2022-04" db="EMBL/GenBank/DDBJ databases">
        <title>Human microbiome associated bacterial genomes.</title>
        <authorList>
            <person name="Sandstrom S."/>
            <person name="Salamzade R."/>
            <person name="Kalan L.R."/>
        </authorList>
    </citation>
    <scope>NUCLEOTIDE SEQUENCE [LARGE SCALE GENOMIC DNA]</scope>
    <source>
        <strain evidence="5">p3-SID1799</strain>
    </source>
</reference>
<proteinExistence type="inferred from homology"/>
<gene>
    <name evidence="4" type="ORF">M3D15_02540</name>
</gene>
<accession>A0ABT2HV86</accession>
<dbReference type="RefSeq" id="WP_066078510.1">
    <property type="nucleotide sequence ID" value="NZ_JAFDPW010000001.1"/>
</dbReference>
<keyword evidence="2" id="KW-0175">Coiled coil</keyword>
<comment type="similarity">
    <text evidence="1">Belongs to the PspA/Vipp/IM30 family.</text>
</comment>
<keyword evidence="5" id="KW-1185">Reference proteome</keyword>